<comment type="caution">
    <text evidence="2">The sequence shown here is derived from an EMBL/GenBank/DDBJ whole genome shotgun (WGS) entry which is preliminary data.</text>
</comment>
<reference evidence="2 3" key="1">
    <citation type="submission" date="2018-03" db="EMBL/GenBank/DDBJ databases">
        <authorList>
            <person name="Keele B.F."/>
        </authorList>
    </citation>
    <scope>NUCLEOTIDE SEQUENCE [LARGE SCALE GENOMIC DNA]</scope>
    <source>
        <strain evidence="2">ZCTH4_d</strain>
    </source>
</reference>
<protein>
    <submittedName>
        <fullName evidence="2">Uncharacterized protein</fullName>
    </submittedName>
</protein>
<organism evidence="2 3">
    <name type="scientific">Caldibacillus debilis</name>
    <dbReference type="NCBI Taxonomy" id="301148"/>
    <lineage>
        <taxon>Bacteria</taxon>
        <taxon>Bacillati</taxon>
        <taxon>Bacillota</taxon>
        <taxon>Bacilli</taxon>
        <taxon>Bacillales</taxon>
        <taxon>Bacillaceae</taxon>
        <taxon>Caldibacillus</taxon>
    </lineage>
</organism>
<sequence length="81" mass="9481">MEAGEFFPGGRLPGRRLPQGKMRPGRWTMGLFDFFGGRCAICKRKISPLRKSIDPRGKTVKICRAWAEYAERRAYQIHRRR</sequence>
<proteinExistence type="predicted"/>
<gene>
    <name evidence="2" type="ORF">C6P37_14520</name>
</gene>
<feature type="region of interest" description="Disordered" evidence="1">
    <location>
        <begin position="1"/>
        <end position="21"/>
    </location>
</feature>
<evidence type="ECO:0000313" key="2">
    <source>
        <dbReference type="EMBL" id="REJ25848.1"/>
    </source>
</evidence>
<dbReference type="EMBL" id="QEWE01000030">
    <property type="protein sequence ID" value="REJ25848.1"/>
    <property type="molecule type" value="Genomic_DNA"/>
</dbReference>
<name>A0A3E0K0B6_9BACI</name>
<accession>A0A3E0K0B6</accession>
<evidence type="ECO:0000313" key="3">
    <source>
        <dbReference type="Proteomes" id="UP000257014"/>
    </source>
</evidence>
<evidence type="ECO:0000256" key="1">
    <source>
        <dbReference type="SAM" id="MobiDB-lite"/>
    </source>
</evidence>
<dbReference type="AlphaFoldDB" id="A0A3E0K0B6"/>
<dbReference type="Proteomes" id="UP000257014">
    <property type="component" value="Unassembled WGS sequence"/>
</dbReference>